<dbReference type="EMBL" id="KN831968">
    <property type="protein sequence ID" value="KIO05101.1"/>
    <property type="molecule type" value="Genomic_DNA"/>
</dbReference>
<dbReference type="STRING" id="870435.A0A0C3PAY9"/>
<evidence type="ECO:0000313" key="3">
    <source>
        <dbReference type="EMBL" id="KIO05101.1"/>
    </source>
</evidence>
<feature type="compositionally biased region" description="Polar residues" evidence="2">
    <location>
        <begin position="50"/>
        <end position="61"/>
    </location>
</feature>
<evidence type="ECO:0000313" key="4">
    <source>
        <dbReference type="Proteomes" id="UP000054217"/>
    </source>
</evidence>
<organism evidence="3 4">
    <name type="scientific">Pisolithus tinctorius Marx 270</name>
    <dbReference type="NCBI Taxonomy" id="870435"/>
    <lineage>
        <taxon>Eukaryota</taxon>
        <taxon>Fungi</taxon>
        <taxon>Dikarya</taxon>
        <taxon>Basidiomycota</taxon>
        <taxon>Agaricomycotina</taxon>
        <taxon>Agaricomycetes</taxon>
        <taxon>Agaricomycetidae</taxon>
        <taxon>Boletales</taxon>
        <taxon>Sclerodermatineae</taxon>
        <taxon>Pisolithaceae</taxon>
        <taxon>Pisolithus</taxon>
    </lineage>
</organism>
<evidence type="ECO:0000256" key="2">
    <source>
        <dbReference type="SAM" id="MobiDB-lite"/>
    </source>
</evidence>
<feature type="compositionally biased region" description="Polar residues" evidence="2">
    <location>
        <begin position="403"/>
        <end position="416"/>
    </location>
</feature>
<sequence length="472" mass="49276">MTAPGTHSSTETSNACTALPSPPTSPVSTAGNITTTRIRLKAIRAPRAARNSSIESVSVQSECRDDSWYTTSPAPPAKESGRGTITPASIKAKRRQSSIAYFTPSSPSPWERGGQRHRPSSSRAGLNSTPSPSTRSELLEDESGGGERVSLAMSPCSRLCGVSVSSPGGVDVKEREPLTLIEKHADLLHFIAQKERKCLELREQLAVHENELAELKRKWERIINRTLPMAGGGYENLVSTSSTNAVLGSTALDGIKEGVRRITLGLSDLGGGTNTESSQHIATHSQDGSGSSSAGALSGFSSGRFSMSSMSSVCEAEVANGRAHVDGSVDAVRSSSTDAISSIRRSGSLHRRPARSLSKDPPTPVNLATGIDLGHEFLSTTISQTAPSQVQYLSSAAPVLRQTATSPSIPTNTAADKQSRRTTLAPALPPPSSVPGLGSLTMGASVGNPVSSWMGSVGKKLGEIQGADTNVD</sequence>
<feature type="compositionally biased region" description="Polar residues" evidence="2">
    <location>
        <begin position="1"/>
        <end position="16"/>
    </location>
</feature>
<accession>A0A0C3PAY9</accession>
<evidence type="ECO:0000256" key="1">
    <source>
        <dbReference type="SAM" id="Coils"/>
    </source>
</evidence>
<feature type="compositionally biased region" description="Polar residues" evidence="2">
    <location>
        <begin position="121"/>
        <end position="135"/>
    </location>
</feature>
<feature type="region of interest" description="Disordered" evidence="2">
    <location>
        <begin position="330"/>
        <end position="365"/>
    </location>
</feature>
<proteinExistence type="predicted"/>
<feature type="region of interest" description="Disordered" evidence="2">
    <location>
        <begin position="268"/>
        <end position="295"/>
    </location>
</feature>
<keyword evidence="4" id="KW-1185">Reference proteome</keyword>
<gene>
    <name evidence="3" type="ORF">M404DRAFT_533344</name>
</gene>
<dbReference type="AlphaFoldDB" id="A0A0C3PAY9"/>
<name>A0A0C3PAY9_PISTI</name>
<feature type="compositionally biased region" description="Polar residues" evidence="2">
    <location>
        <begin position="333"/>
        <end position="345"/>
    </location>
</feature>
<feature type="coiled-coil region" evidence="1">
    <location>
        <begin position="191"/>
        <end position="225"/>
    </location>
</feature>
<feature type="compositionally biased region" description="Polar residues" evidence="2">
    <location>
        <begin position="26"/>
        <end position="37"/>
    </location>
</feature>
<feature type="compositionally biased region" description="Polar residues" evidence="2">
    <location>
        <begin position="274"/>
        <end position="287"/>
    </location>
</feature>
<keyword evidence="1" id="KW-0175">Coiled coil</keyword>
<dbReference type="InParanoid" id="A0A0C3PAY9"/>
<feature type="region of interest" description="Disordered" evidence="2">
    <location>
        <begin position="403"/>
        <end position="440"/>
    </location>
</feature>
<feature type="region of interest" description="Disordered" evidence="2">
    <location>
        <begin position="1"/>
        <end position="148"/>
    </location>
</feature>
<dbReference type="OrthoDB" id="2094445at2759"/>
<dbReference type="HOGENOM" id="CLU_021799_0_0_1"/>
<reference evidence="4" key="2">
    <citation type="submission" date="2015-01" db="EMBL/GenBank/DDBJ databases">
        <title>Evolutionary Origins and Diversification of the Mycorrhizal Mutualists.</title>
        <authorList>
            <consortium name="DOE Joint Genome Institute"/>
            <consortium name="Mycorrhizal Genomics Consortium"/>
            <person name="Kohler A."/>
            <person name="Kuo A."/>
            <person name="Nagy L.G."/>
            <person name="Floudas D."/>
            <person name="Copeland A."/>
            <person name="Barry K.W."/>
            <person name="Cichocki N."/>
            <person name="Veneault-Fourrey C."/>
            <person name="LaButti K."/>
            <person name="Lindquist E.A."/>
            <person name="Lipzen A."/>
            <person name="Lundell T."/>
            <person name="Morin E."/>
            <person name="Murat C."/>
            <person name="Riley R."/>
            <person name="Ohm R."/>
            <person name="Sun H."/>
            <person name="Tunlid A."/>
            <person name="Henrissat B."/>
            <person name="Grigoriev I.V."/>
            <person name="Hibbett D.S."/>
            <person name="Martin F."/>
        </authorList>
    </citation>
    <scope>NUCLEOTIDE SEQUENCE [LARGE SCALE GENOMIC DNA]</scope>
    <source>
        <strain evidence="4">Marx 270</strain>
    </source>
</reference>
<reference evidence="3 4" key="1">
    <citation type="submission" date="2014-04" db="EMBL/GenBank/DDBJ databases">
        <authorList>
            <consortium name="DOE Joint Genome Institute"/>
            <person name="Kuo A."/>
            <person name="Kohler A."/>
            <person name="Costa M.D."/>
            <person name="Nagy L.G."/>
            <person name="Floudas D."/>
            <person name="Copeland A."/>
            <person name="Barry K.W."/>
            <person name="Cichocki N."/>
            <person name="Veneault-Fourrey C."/>
            <person name="LaButti K."/>
            <person name="Lindquist E.A."/>
            <person name="Lipzen A."/>
            <person name="Lundell T."/>
            <person name="Morin E."/>
            <person name="Murat C."/>
            <person name="Sun H."/>
            <person name="Tunlid A."/>
            <person name="Henrissat B."/>
            <person name="Grigoriev I.V."/>
            <person name="Hibbett D.S."/>
            <person name="Martin F."/>
            <person name="Nordberg H.P."/>
            <person name="Cantor M.N."/>
            <person name="Hua S.X."/>
        </authorList>
    </citation>
    <scope>NUCLEOTIDE SEQUENCE [LARGE SCALE GENOMIC DNA]</scope>
    <source>
        <strain evidence="3 4">Marx 270</strain>
    </source>
</reference>
<dbReference type="Proteomes" id="UP000054217">
    <property type="component" value="Unassembled WGS sequence"/>
</dbReference>
<protein>
    <submittedName>
        <fullName evidence="3">Uncharacterized protein</fullName>
    </submittedName>
</protein>